<dbReference type="EMBL" id="JBHSCR010000014">
    <property type="protein sequence ID" value="MFC4348961.1"/>
    <property type="molecule type" value="Genomic_DNA"/>
</dbReference>
<protein>
    <recommendedName>
        <fullName evidence="3">Sulfotransferase family protein</fullName>
    </recommendedName>
</protein>
<evidence type="ECO:0000313" key="1">
    <source>
        <dbReference type="EMBL" id="MFC4348961.1"/>
    </source>
</evidence>
<evidence type="ECO:0008006" key="3">
    <source>
        <dbReference type="Google" id="ProtNLM"/>
    </source>
</evidence>
<keyword evidence="2" id="KW-1185">Reference proteome</keyword>
<reference evidence="2" key="1">
    <citation type="journal article" date="2019" name="Int. J. Syst. Evol. Microbiol.">
        <title>The Global Catalogue of Microorganisms (GCM) 10K type strain sequencing project: providing services to taxonomists for standard genome sequencing and annotation.</title>
        <authorList>
            <consortium name="The Broad Institute Genomics Platform"/>
            <consortium name="The Broad Institute Genome Sequencing Center for Infectious Disease"/>
            <person name="Wu L."/>
            <person name="Ma J."/>
        </authorList>
    </citation>
    <scope>NUCLEOTIDE SEQUENCE [LARGE SCALE GENOMIC DNA]</scope>
    <source>
        <strain evidence="2">CGMCC 1.15304</strain>
    </source>
</reference>
<name>A0ABV8UDK1_9PROT</name>
<organism evidence="1 2">
    <name type="scientific">Kordiimonas lipolytica</name>
    <dbReference type="NCBI Taxonomy" id="1662421"/>
    <lineage>
        <taxon>Bacteria</taxon>
        <taxon>Pseudomonadati</taxon>
        <taxon>Pseudomonadota</taxon>
        <taxon>Alphaproteobacteria</taxon>
        <taxon>Kordiimonadales</taxon>
        <taxon>Kordiimonadaceae</taxon>
        <taxon>Kordiimonas</taxon>
    </lineage>
</organism>
<dbReference type="InterPro" id="IPR027417">
    <property type="entry name" value="P-loop_NTPase"/>
</dbReference>
<dbReference type="Proteomes" id="UP001595776">
    <property type="component" value="Unassembled WGS sequence"/>
</dbReference>
<accession>A0ABV8UDK1</accession>
<evidence type="ECO:0000313" key="2">
    <source>
        <dbReference type="Proteomes" id="UP001595776"/>
    </source>
</evidence>
<gene>
    <name evidence="1" type="ORF">ACFO5Q_13995</name>
</gene>
<dbReference type="RefSeq" id="WP_380084388.1">
    <property type="nucleotide sequence ID" value="NZ_JBHSCR010000014.1"/>
</dbReference>
<sequence length="336" mass="36949">MTDSMVVDPNWWPHRYDPARGHVHFIRASRDDHREAVFLTDEYLKDAANPRATGLGVAAQAGDSAPLHFIFHSAYCCSTLLARAFDLPGVSMGLKEPQILNDLSGWRMRGAKPQELASVMSGVLSVLARPFADGEAVVVKPSNLVNGLAGLMLYVKPDSNAVFLYAPLRDFLGSIARKGMFGRLWVRELMVKQMREGLIDLGFQGEDYLQLTDLQAAAVGWLAQHAMFAQIVQKFGPSRIRTLDSTKLMGAPGEMMAALLRHFGLSMADDELEALVDGPVFRQHSKNDQAFDADARDAARREGERLYADEIDKVHAWAEAVAKNAGVPLALHAPLI</sequence>
<comment type="caution">
    <text evidence="1">The sequence shown here is derived from an EMBL/GenBank/DDBJ whole genome shotgun (WGS) entry which is preliminary data.</text>
</comment>
<proteinExistence type="predicted"/>
<dbReference type="SUPFAM" id="SSF52540">
    <property type="entry name" value="P-loop containing nucleoside triphosphate hydrolases"/>
    <property type="match status" value="1"/>
</dbReference>
<dbReference type="Gene3D" id="3.40.50.300">
    <property type="entry name" value="P-loop containing nucleotide triphosphate hydrolases"/>
    <property type="match status" value="1"/>
</dbReference>